<dbReference type="EC" id="4.2.1.1" evidence="3 8"/>
<evidence type="ECO:0000256" key="8">
    <source>
        <dbReference type="RuleBase" id="RU003956"/>
    </source>
</evidence>
<dbReference type="InterPro" id="IPR036874">
    <property type="entry name" value="Carbonic_anhydrase_sf"/>
</dbReference>
<organism evidence="9 10">
    <name type="scientific">Pendulispora brunnea</name>
    <dbReference type="NCBI Taxonomy" id="2905690"/>
    <lineage>
        <taxon>Bacteria</taxon>
        <taxon>Pseudomonadati</taxon>
        <taxon>Myxococcota</taxon>
        <taxon>Myxococcia</taxon>
        <taxon>Myxococcales</taxon>
        <taxon>Sorangiineae</taxon>
        <taxon>Pendulisporaceae</taxon>
        <taxon>Pendulispora</taxon>
    </lineage>
</organism>
<dbReference type="Gene3D" id="3.40.1050.10">
    <property type="entry name" value="Carbonic anhydrase"/>
    <property type="match status" value="1"/>
</dbReference>
<evidence type="ECO:0000256" key="5">
    <source>
        <dbReference type="ARBA" id="ARBA00022833"/>
    </source>
</evidence>
<evidence type="ECO:0000313" key="9">
    <source>
        <dbReference type="EMBL" id="WXA95324.1"/>
    </source>
</evidence>
<evidence type="ECO:0000256" key="4">
    <source>
        <dbReference type="ARBA" id="ARBA00022723"/>
    </source>
</evidence>
<keyword evidence="10" id="KW-1185">Reference proteome</keyword>
<protein>
    <recommendedName>
        <fullName evidence="3 8">Carbonic anhydrase</fullName>
        <ecNumber evidence="3 8">4.2.1.1</ecNumber>
    </recommendedName>
    <alternativeName>
        <fullName evidence="8">Carbonate dehydratase</fullName>
    </alternativeName>
</protein>
<comment type="similarity">
    <text evidence="2 8">Belongs to the beta-class carbonic anhydrase family.</text>
</comment>
<dbReference type="SUPFAM" id="SSF53056">
    <property type="entry name" value="beta-carbonic anhydrase, cab"/>
    <property type="match status" value="1"/>
</dbReference>
<dbReference type="InterPro" id="IPR015892">
    <property type="entry name" value="Carbonic_anhydrase_CS"/>
</dbReference>
<dbReference type="EMBL" id="CP089982">
    <property type="protein sequence ID" value="WXA95324.1"/>
    <property type="molecule type" value="Genomic_DNA"/>
</dbReference>
<accession>A0ABZ2K9K5</accession>
<comment type="catalytic activity">
    <reaction evidence="7 8">
        <text>hydrogencarbonate + H(+) = CO2 + H2O</text>
        <dbReference type="Rhea" id="RHEA:10748"/>
        <dbReference type="ChEBI" id="CHEBI:15377"/>
        <dbReference type="ChEBI" id="CHEBI:15378"/>
        <dbReference type="ChEBI" id="CHEBI:16526"/>
        <dbReference type="ChEBI" id="CHEBI:17544"/>
        <dbReference type="EC" id="4.2.1.1"/>
    </reaction>
</comment>
<evidence type="ECO:0000256" key="6">
    <source>
        <dbReference type="ARBA" id="ARBA00023239"/>
    </source>
</evidence>
<dbReference type="InterPro" id="IPR001765">
    <property type="entry name" value="Carbonic_anhydrase"/>
</dbReference>
<evidence type="ECO:0000256" key="3">
    <source>
        <dbReference type="ARBA" id="ARBA00012925"/>
    </source>
</evidence>
<dbReference type="PROSITE" id="PS00705">
    <property type="entry name" value="PROK_CO2_ANHYDRASE_2"/>
    <property type="match status" value="1"/>
</dbReference>
<dbReference type="CDD" id="cd00884">
    <property type="entry name" value="beta_CA_cladeB"/>
    <property type="match status" value="1"/>
</dbReference>
<dbReference type="Pfam" id="PF00484">
    <property type="entry name" value="Pro_CA"/>
    <property type="match status" value="1"/>
</dbReference>
<dbReference type="PANTHER" id="PTHR11002:SF76">
    <property type="entry name" value="CARBONIC ANHYDRASE"/>
    <property type="match status" value="1"/>
</dbReference>
<reference evidence="9 10" key="1">
    <citation type="submission" date="2021-12" db="EMBL/GenBank/DDBJ databases">
        <title>Discovery of the Pendulisporaceae a myxobacterial family with distinct sporulation behavior and unique specialized metabolism.</title>
        <authorList>
            <person name="Garcia R."/>
            <person name="Popoff A."/>
            <person name="Bader C.D."/>
            <person name="Loehr J."/>
            <person name="Walesch S."/>
            <person name="Walt C."/>
            <person name="Boldt J."/>
            <person name="Bunk B."/>
            <person name="Haeckl F.J.F.P.J."/>
            <person name="Gunesch A.P."/>
            <person name="Birkelbach J."/>
            <person name="Nuebel U."/>
            <person name="Pietschmann T."/>
            <person name="Bach T."/>
            <person name="Mueller R."/>
        </authorList>
    </citation>
    <scope>NUCLEOTIDE SEQUENCE [LARGE SCALE GENOMIC DNA]</scope>
    <source>
        <strain evidence="9 10">MSr12523</strain>
    </source>
</reference>
<evidence type="ECO:0000256" key="1">
    <source>
        <dbReference type="ARBA" id="ARBA00001947"/>
    </source>
</evidence>
<comment type="function">
    <text evidence="8">Reversible hydration of carbon dioxide.</text>
</comment>
<evidence type="ECO:0000256" key="2">
    <source>
        <dbReference type="ARBA" id="ARBA00006217"/>
    </source>
</evidence>
<dbReference type="Proteomes" id="UP001379533">
    <property type="component" value="Chromosome"/>
</dbReference>
<dbReference type="InterPro" id="IPR045066">
    <property type="entry name" value="Beta_CA_cladeB"/>
</dbReference>
<keyword evidence="4" id="KW-0479">Metal-binding</keyword>
<dbReference type="PANTHER" id="PTHR11002">
    <property type="entry name" value="CARBONIC ANHYDRASE"/>
    <property type="match status" value="1"/>
</dbReference>
<gene>
    <name evidence="9" type="ORF">LZC95_00525</name>
</gene>
<dbReference type="SMART" id="SM00947">
    <property type="entry name" value="Pro_CA"/>
    <property type="match status" value="1"/>
</dbReference>
<evidence type="ECO:0000313" key="10">
    <source>
        <dbReference type="Proteomes" id="UP001379533"/>
    </source>
</evidence>
<comment type="cofactor">
    <cofactor evidence="1">
        <name>Zn(2+)</name>
        <dbReference type="ChEBI" id="CHEBI:29105"/>
    </cofactor>
</comment>
<name>A0ABZ2K9K5_9BACT</name>
<dbReference type="RefSeq" id="WP_394845931.1">
    <property type="nucleotide sequence ID" value="NZ_CP089982.1"/>
</dbReference>
<keyword evidence="6 8" id="KW-0456">Lyase</keyword>
<dbReference type="PROSITE" id="PS00704">
    <property type="entry name" value="PROK_CO2_ANHYDRASE_1"/>
    <property type="match status" value="1"/>
</dbReference>
<sequence>MMEKLVKGIHSFQKHFFTKHQDLFERLASRGQNPETLFVTCSDSRVDPNLITNSRPGDLFIVRNVGNVIPRPDLPGGTAAAVEYAVEVLGVENIIVCGHTQCGAMASILAPDKMANLQYVKRWLAQTEGLRDTIQTRYGHLPGEAKITAAVAENVLLQLEHLRAYPFVSEKLDAGKLHIAGWIFEIGTGAIHGFDPDTGEFTAISSADGAAAAEMHRPEPRQE</sequence>
<evidence type="ECO:0000256" key="7">
    <source>
        <dbReference type="ARBA" id="ARBA00048348"/>
    </source>
</evidence>
<keyword evidence="5 8" id="KW-0862">Zinc</keyword>
<proteinExistence type="inferred from homology"/>